<comment type="caution">
    <text evidence="1">The sequence shown here is derived from an EMBL/GenBank/DDBJ whole genome shotgun (WGS) entry which is preliminary data.</text>
</comment>
<dbReference type="Proteomes" id="UP000743370">
    <property type="component" value="Unassembled WGS sequence"/>
</dbReference>
<evidence type="ECO:0000313" key="1">
    <source>
        <dbReference type="EMBL" id="KAG2380793.1"/>
    </source>
</evidence>
<reference evidence="1 2" key="1">
    <citation type="submission" date="2020-05" db="EMBL/GenBank/DDBJ databases">
        <title>Vigna angularis (adzuki bean) Var. LongXiaoDou No. 4 denovo assembly.</title>
        <authorList>
            <person name="Xiang H."/>
        </authorList>
    </citation>
    <scope>NUCLEOTIDE SEQUENCE [LARGE SCALE GENOMIC DNA]</scope>
    <source>
        <tissue evidence="1">Leaf</tissue>
    </source>
</reference>
<gene>
    <name evidence="1" type="ORF">HKW66_Vig0201650</name>
</gene>
<evidence type="ECO:0000313" key="2">
    <source>
        <dbReference type="Proteomes" id="UP000743370"/>
    </source>
</evidence>
<sequence length="104" mass="11802">MTMMMRGRMSRLARILHVEGGVDEGWHRCRGACEMKARRRRGLGDLGNAMDARVFWNTMEQVKNGDACLICGLGCCMIGVMVHEKRNYDCSVREDEQSFQAQAT</sequence>
<name>A0A8T0JSQ4_PHAAN</name>
<dbReference type="EMBL" id="JABFOF010000009">
    <property type="protein sequence ID" value="KAG2380793.1"/>
    <property type="molecule type" value="Genomic_DNA"/>
</dbReference>
<proteinExistence type="predicted"/>
<organism evidence="1 2">
    <name type="scientific">Phaseolus angularis</name>
    <name type="common">Azuki bean</name>
    <name type="synonym">Vigna angularis</name>
    <dbReference type="NCBI Taxonomy" id="3914"/>
    <lineage>
        <taxon>Eukaryota</taxon>
        <taxon>Viridiplantae</taxon>
        <taxon>Streptophyta</taxon>
        <taxon>Embryophyta</taxon>
        <taxon>Tracheophyta</taxon>
        <taxon>Spermatophyta</taxon>
        <taxon>Magnoliopsida</taxon>
        <taxon>eudicotyledons</taxon>
        <taxon>Gunneridae</taxon>
        <taxon>Pentapetalae</taxon>
        <taxon>rosids</taxon>
        <taxon>fabids</taxon>
        <taxon>Fabales</taxon>
        <taxon>Fabaceae</taxon>
        <taxon>Papilionoideae</taxon>
        <taxon>50 kb inversion clade</taxon>
        <taxon>NPAAA clade</taxon>
        <taxon>indigoferoid/millettioid clade</taxon>
        <taxon>Phaseoleae</taxon>
        <taxon>Vigna</taxon>
    </lineage>
</organism>
<dbReference type="AlphaFoldDB" id="A0A8T0JSQ4"/>
<accession>A0A8T0JSQ4</accession>
<protein>
    <submittedName>
        <fullName evidence="1">Uncharacterized protein</fullName>
    </submittedName>
</protein>